<evidence type="ECO:0000313" key="1">
    <source>
        <dbReference type="EMBL" id="KAK8893275.1"/>
    </source>
</evidence>
<dbReference type="Proteomes" id="UP001470230">
    <property type="component" value="Unassembled WGS sequence"/>
</dbReference>
<evidence type="ECO:0000313" key="2">
    <source>
        <dbReference type="Proteomes" id="UP001470230"/>
    </source>
</evidence>
<sequence length="291" mass="34099">MQDPIRYVQSPYSYVDQPFKKQKNSSYEKLSSKLFEKDHEFTEKHFQKTRKTSNREDILEAFSRIGRCLNHVSRIEIPIEGLDKVCLILMNSYQNDDNDKYNPQIGVMNDGYLVGLIHHRLGFKVFYLNNCISGNYPKWLPFFLQNTKNDLTIFYSGQNSDGIQFKDKKITKEQISKLIKENNQGKCRTVFISDCPEGGTVFDISGQNKNNNENASEMISMSIQKTTNPESKNCKRSHGIFTYYLCKFIYDQPNITLKRLSERMKPSFERFNSQFVCETNKKELENEPLFK</sequence>
<gene>
    <name evidence="1" type="ORF">M9Y10_021692</name>
</gene>
<evidence type="ECO:0008006" key="3">
    <source>
        <dbReference type="Google" id="ProtNLM"/>
    </source>
</evidence>
<comment type="caution">
    <text evidence="1">The sequence shown here is derived from an EMBL/GenBank/DDBJ whole genome shotgun (WGS) entry which is preliminary data.</text>
</comment>
<accession>A0ABR2KQ73</accession>
<keyword evidence="2" id="KW-1185">Reference proteome</keyword>
<dbReference type="Gene3D" id="3.40.50.12660">
    <property type="match status" value="1"/>
</dbReference>
<proteinExistence type="predicted"/>
<name>A0ABR2KQ73_9EUKA</name>
<protein>
    <recommendedName>
        <fullName evidence="3">Caspase family p20 domain-containing protein</fullName>
    </recommendedName>
</protein>
<reference evidence="1 2" key="1">
    <citation type="submission" date="2024-04" db="EMBL/GenBank/DDBJ databases">
        <title>Tritrichomonas musculus Genome.</title>
        <authorList>
            <person name="Alves-Ferreira E."/>
            <person name="Grigg M."/>
            <person name="Lorenzi H."/>
            <person name="Galac M."/>
        </authorList>
    </citation>
    <scope>NUCLEOTIDE SEQUENCE [LARGE SCALE GENOMIC DNA]</scope>
    <source>
        <strain evidence="1 2">EAF2021</strain>
    </source>
</reference>
<dbReference type="EMBL" id="JAPFFF010000003">
    <property type="protein sequence ID" value="KAK8893275.1"/>
    <property type="molecule type" value="Genomic_DNA"/>
</dbReference>
<organism evidence="1 2">
    <name type="scientific">Tritrichomonas musculus</name>
    <dbReference type="NCBI Taxonomy" id="1915356"/>
    <lineage>
        <taxon>Eukaryota</taxon>
        <taxon>Metamonada</taxon>
        <taxon>Parabasalia</taxon>
        <taxon>Tritrichomonadida</taxon>
        <taxon>Tritrichomonadidae</taxon>
        <taxon>Tritrichomonas</taxon>
    </lineage>
</organism>